<protein>
    <submittedName>
        <fullName evidence="2">DUF4194 domain-containing protein</fullName>
    </submittedName>
</protein>
<name>A0A938WYN9_9BIFI</name>
<reference evidence="2" key="1">
    <citation type="submission" date="2020-08" db="EMBL/GenBank/DDBJ databases">
        <authorList>
            <person name="Cejkova D."/>
            <person name="Kubasova T."/>
            <person name="Jahodarova E."/>
            <person name="Rychlik I."/>
        </authorList>
    </citation>
    <scope>NUCLEOTIDE SEQUENCE</scope>
    <source>
        <strain evidence="2">An836</strain>
    </source>
</reference>
<dbReference type="Proteomes" id="UP000718821">
    <property type="component" value="Unassembled WGS sequence"/>
</dbReference>
<comment type="caution">
    <text evidence="2">The sequence shown here is derived from an EMBL/GenBank/DDBJ whole genome shotgun (WGS) entry which is preliminary data.</text>
</comment>
<organism evidence="2 3">
    <name type="scientific">Bifidobacterium pullorum subsp. saeculare</name>
    <dbReference type="NCBI Taxonomy" id="78257"/>
    <lineage>
        <taxon>Bacteria</taxon>
        <taxon>Bacillati</taxon>
        <taxon>Actinomycetota</taxon>
        <taxon>Actinomycetes</taxon>
        <taxon>Bifidobacteriales</taxon>
        <taxon>Bifidobacteriaceae</taxon>
        <taxon>Bifidobacterium</taxon>
    </lineage>
</organism>
<dbReference type="AlphaFoldDB" id="A0A938WYN9"/>
<feature type="compositionally biased region" description="Acidic residues" evidence="1">
    <location>
        <begin position="203"/>
        <end position="221"/>
    </location>
</feature>
<dbReference type="InterPro" id="IPR025449">
    <property type="entry name" value="JetB"/>
</dbReference>
<dbReference type="Pfam" id="PF13835">
    <property type="entry name" value="DUF4194"/>
    <property type="match status" value="1"/>
</dbReference>
<proteinExistence type="predicted"/>
<evidence type="ECO:0000256" key="1">
    <source>
        <dbReference type="SAM" id="MobiDB-lite"/>
    </source>
</evidence>
<sequence length="221" mass="24174">MDSTNPFAMFEGDIGDMPADARMAAIALKRGRYITGAMYDIAADNREAVERSLNNDLLRLTDNPRYRVMVATPVGEDEVPIRSLKTRVGLRPQDAALLALLRIRVLEYENTRVAPGDWVIGVDEVRAQLTGGAGFLAASNDEEGVQRQIDAMLRSATTNGYLEEDEEDGEGMYRITPLVPAVLDQTLAGQWLDEAGLLLAQDTDQDAADQDATAGEEESDR</sequence>
<feature type="region of interest" description="Disordered" evidence="1">
    <location>
        <begin position="202"/>
        <end position="221"/>
    </location>
</feature>
<keyword evidence="3" id="KW-1185">Reference proteome</keyword>
<accession>A0A938WYN9</accession>
<reference evidence="2" key="2">
    <citation type="journal article" date="2021" name="Sci. Rep.">
        <title>The distribution of antibiotic resistance genes in chicken gut microbiota commensals.</title>
        <authorList>
            <person name="Juricova H."/>
            <person name="Matiasovicova J."/>
            <person name="Kubasova T."/>
            <person name="Cejkova D."/>
            <person name="Rychlik I."/>
        </authorList>
    </citation>
    <scope>NUCLEOTIDE SEQUENCE</scope>
    <source>
        <strain evidence="2">An836</strain>
    </source>
</reference>
<evidence type="ECO:0000313" key="3">
    <source>
        <dbReference type="Proteomes" id="UP000718821"/>
    </source>
</evidence>
<dbReference type="EMBL" id="JACLYU010000004">
    <property type="protein sequence ID" value="MBM6699458.1"/>
    <property type="molecule type" value="Genomic_DNA"/>
</dbReference>
<dbReference type="RefSeq" id="WP_204468229.1">
    <property type="nucleotide sequence ID" value="NZ_JACLYU010000004.1"/>
</dbReference>
<gene>
    <name evidence="2" type="ORF">H7U32_03805</name>
</gene>
<evidence type="ECO:0000313" key="2">
    <source>
        <dbReference type="EMBL" id="MBM6699458.1"/>
    </source>
</evidence>